<feature type="transmembrane region" description="Helical" evidence="1">
    <location>
        <begin position="115"/>
        <end position="136"/>
    </location>
</feature>
<keyword evidence="1" id="KW-1133">Transmembrane helix</keyword>
<dbReference type="Pfam" id="PF10067">
    <property type="entry name" value="DUF2306"/>
    <property type="match status" value="1"/>
</dbReference>
<feature type="transmembrane region" description="Helical" evidence="1">
    <location>
        <begin position="148"/>
        <end position="170"/>
    </location>
</feature>
<dbReference type="AlphaFoldDB" id="A0A3A1U1A6"/>
<name>A0A3A1U1A6_9MICO</name>
<comment type="caution">
    <text evidence="2">The sequence shown here is derived from an EMBL/GenBank/DDBJ whole genome shotgun (WGS) entry which is preliminary data.</text>
</comment>
<evidence type="ECO:0000313" key="3">
    <source>
        <dbReference type="Proteomes" id="UP000265742"/>
    </source>
</evidence>
<evidence type="ECO:0000256" key="1">
    <source>
        <dbReference type="SAM" id="Phobius"/>
    </source>
</evidence>
<keyword evidence="1" id="KW-0812">Transmembrane</keyword>
<gene>
    <name evidence="2" type="ORF">D1781_04365</name>
</gene>
<feature type="transmembrane region" description="Helical" evidence="1">
    <location>
        <begin position="55"/>
        <end position="75"/>
    </location>
</feature>
<proteinExistence type="predicted"/>
<organism evidence="2 3">
    <name type="scientific">Amnibacterium setariae</name>
    <dbReference type="NCBI Taxonomy" id="2306585"/>
    <lineage>
        <taxon>Bacteria</taxon>
        <taxon>Bacillati</taxon>
        <taxon>Actinomycetota</taxon>
        <taxon>Actinomycetes</taxon>
        <taxon>Micrococcales</taxon>
        <taxon>Microbacteriaceae</taxon>
        <taxon>Amnibacterium</taxon>
    </lineage>
</organism>
<keyword evidence="1" id="KW-0472">Membrane</keyword>
<feature type="transmembrane region" description="Helical" evidence="1">
    <location>
        <begin position="81"/>
        <end position="103"/>
    </location>
</feature>
<feature type="transmembrane region" description="Helical" evidence="1">
    <location>
        <begin position="25"/>
        <end position="43"/>
    </location>
</feature>
<sequence>MGPRDDACGRGEAQAGPVHGWDPLIGSHAVAATLAVVLGALQLARRRFGDRLHRWNGRAWVGLTLYVAVTSFWIRDLRPGSFSWIHILSVITIVSIVAALIAIRRGDRVTHAVSMTSTYAGMIGALIGVVAVPTRLVPRSFQADWTGMTLLTAVLAGAALGGVGLLSFAARRLRRARVRR</sequence>
<accession>A0A3A1U1A6</accession>
<dbReference type="EMBL" id="QXTG01000001">
    <property type="protein sequence ID" value="RIX30654.1"/>
    <property type="molecule type" value="Genomic_DNA"/>
</dbReference>
<reference evidence="3" key="1">
    <citation type="submission" date="2018-09" db="EMBL/GenBank/DDBJ databases">
        <authorList>
            <person name="Kim I."/>
        </authorList>
    </citation>
    <scope>NUCLEOTIDE SEQUENCE [LARGE SCALE GENOMIC DNA]</scope>
    <source>
        <strain evidence="3">DD4a</strain>
    </source>
</reference>
<keyword evidence="3" id="KW-1185">Reference proteome</keyword>
<protein>
    <submittedName>
        <fullName evidence="2">DUF2306 domain-containing protein</fullName>
    </submittedName>
</protein>
<evidence type="ECO:0000313" key="2">
    <source>
        <dbReference type="EMBL" id="RIX30654.1"/>
    </source>
</evidence>
<dbReference type="Proteomes" id="UP000265742">
    <property type="component" value="Unassembled WGS sequence"/>
</dbReference>
<dbReference type="InterPro" id="IPR018750">
    <property type="entry name" value="DUF2306_membrane"/>
</dbReference>